<dbReference type="CDD" id="cd12510">
    <property type="entry name" value="RRM1_RBM12_like"/>
    <property type="match status" value="1"/>
</dbReference>
<evidence type="ECO:0000256" key="4">
    <source>
        <dbReference type="SAM" id="MobiDB-lite"/>
    </source>
</evidence>
<protein>
    <recommendedName>
        <fullName evidence="5">RRM domain-containing protein</fullName>
    </recommendedName>
</protein>
<dbReference type="Pfam" id="PF00076">
    <property type="entry name" value="RRM_1"/>
    <property type="match status" value="1"/>
</dbReference>
<dbReference type="SMART" id="SM00360">
    <property type="entry name" value="RRM"/>
    <property type="match status" value="5"/>
</dbReference>
<organism evidence="6 7">
    <name type="scientific">Leptidea sinapis</name>
    <dbReference type="NCBI Taxonomy" id="189913"/>
    <lineage>
        <taxon>Eukaryota</taxon>
        <taxon>Metazoa</taxon>
        <taxon>Ecdysozoa</taxon>
        <taxon>Arthropoda</taxon>
        <taxon>Hexapoda</taxon>
        <taxon>Insecta</taxon>
        <taxon>Pterygota</taxon>
        <taxon>Neoptera</taxon>
        <taxon>Endopterygota</taxon>
        <taxon>Lepidoptera</taxon>
        <taxon>Glossata</taxon>
        <taxon>Ditrysia</taxon>
        <taxon>Papilionoidea</taxon>
        <taxon>Pieridae</taxon>
        <taxon>Dismorphiinae</taxon>
        <taxon>Leptidea</taxon>
    </lineage>
</organism>
<dbReference type="InterPro" id="IPR035979">
    <property type="entry name" value="RBD_domain_sf"/>
</dbReference>
<dbReference type="Proteomes" id="UP000324832">
    <property type="component" value="Unassembled WGS sequence"/>
</dbReference>
<keyword evidence="1" id="KW-0677">Repeat</keyword>
<keyword evidence="2 3" id="KW-0694">RNA-binding</keyword>
<feature type="region of interest" description="Disordered" evidence="4">
    <location>
        <begin position="676"/>
        <end position="721"/>
    </location>
</feature>
<sequence>MGQVGGTKDNKTISHAILPDKSNSPWRPVVLIPKDMLLHYPAVFAEYCLQLFLGDGARQIGYIQVIENPYKKSHRLFISYQNQVCAKRCRKGGKKPSRNEIKNLPWSANALDIRNFFRGLSIPEGGVHIVGGELGDAFIAFSTDEDARQAMMLDGGKIKEIQVKLLLSSRSEMHKVIEAARQSVPLMSLSTPAPAPVQVPAPPMPPVIQNIPPAIPTPPIITPFAAALGTSSISGFGIPGIGNPQEIPQPAVIEPPSPLNISPIGIIQTVDEEKDIIEDGKFENSRSKEKERRRSRSRSRDRDRKDRKRDRRDRSRSRERRRRSRSRDRRDRKRDRKDRSRSRDRSPFRRFREKRNDRKSPPGSQERTMESMSDNNASRSPTHYMAHMQSQIPLGMQKGPTPTLPQNRFSDPSIMDAFNKLQELGKKRNPNAFQGEQNGTKFQGGRGGSSMGRGGGNFRREGSRFDTVSTYKDCCVVIKNASNLTSYGDVRRFFPYLIDKHGIKMINDNMGRRTGTIYVRFCDSRSKNLALQLKNNELKGAKVNIENLDDDIYDSAVDSFLPYREENDTEEEINHIKNDLAAPQEPSYSVLKLTDLPNFVKEIDIIKAFNDFSLLSITLNDCRITRTKIAFVQFVKPEDARLAFEGRKYMFGRKIPTITTVSNEEYENLKASNDKQELDTEDMIPINNFSDNDMPRDPRQRRLQNDNGPVPQSGPNMMPPMTQQAAPGFFPNLQFPPSMAGPIPNLGPTPPFNAFPHPVVDDPRAGPTKWDPRGLGKYNAQKVQSKLLPPLTGSKNPQHAMSVNIEDEPPDCVLMKGLPREATDRTIVNFLSGTGAVPSRIHLMLDGSGLPSGDCFCEFRTTQEARMAVTKHGNMLDGCRITVDLVMRSVVEEALEGPKEPKPAIGQGLIGSIPHFFESGRGGFANRAHPPFRGRGGYDRGGFDQGGYRGGYDQGRGSFRSRGGWNERGRGMMRGRGRGFGRGRGGFDNGLNQPLQNNEEEQDPALEDFGAPGCVVSMENVPYRASVDDIMNFFGDFELTQDDVIRRYNEQGKPTGDARVAFRTPFDAQRAVKTRNMNILFDRRVALNVM</sequence>
<dbReference type="InterPro" id="IPR000504">
    <property type="entry name" value="RRM_dom"/>
</dbReference>
<dbReference type="SUPFAM" id="SSF54928">
    <property type="entry name" value="RNA-binding domain, RBD"/>
    <property type="match status" value="4"/>
</dbReference>
<dbReference type="PROSITE" id="PS50102">
    <property type="entry name" value="RRM"/>
    <property type="match status" value="3"/>
</dbReference>
<dbReference type="AlphaFoldDB" id="A0A5E4PUM6"/>
<evidence type="ECO:0000313" key="7">
    <source>
        <dbReference type="Proteomes" id="UP000324832"/>
    </source>
</evidence>
<evidence type="ECO:0000313" key="6">
    <source>
        <dbReference type="EMBL" id="VVC88817.1"/>
    </source>
</evidence>
<feature type="region of interest" description="Disordered" evidence="4">
    <location>
        <begin position="428"/>
        <end position="462"/>
    </location>
</feature>
<feature type="compositionally biased region" description="Basic residues" evidence="4">
    <location>
        <begin position="971"/>
        <end position="981"/>
    </location>
</feature>
<dbReference type="EMBL" id="FZQP02000393">
    <property type="protein sequence ID" value="VVC88817.1"/>
    <property type="molecule type" value="Genomic_DNA"/>
</dbReference>
<dbReference type="PANTHER" id="PTHR13976">
    <property type="entry name" value="HETEROGENEOUS NUCLEAR RIBONUCLEOPROTEIN-RELATED"/>
    <property type="match status" value="1"/>
</dbReference>
<feature type="region of interest" description="Disordered" evidence="4">
    <location>
        <begin position="949"/>
        <end position="988"/>
    </location>
</feature>
<reference evidence="6 7" key="1">
    <citation type="submission" date="2017-07" db="EMBL/GenBank/DDBJ databases">
        <authorList>
            <person name="Talla V."/>
            <person name="Backstrom N."/>
        </authorList>
    </citation>
    <scope>NUCLEOTIDE SEQUENCE [LARGE SCALE GENOMIC DNA]</scope>
</reference>
<accession>A0A5E4PUM6</accession>
<feature type="compositionally biased region" description="Basic and acidic residues" evidence="4">
    <location>
        <begin position="277"/>
        <end position="304"/>
    </location>
</feature>
<dbReference type="CDD" id="cd12254">
    <property type="entry name" value="RRM_hnRNPH_ESRPs_RBM12_like"/>
    <property type="match status" value="1"/>
</dbReference>
<evidence type="ECO:0000256" key="2">
    <source>
        <dbReference type="ARBA" id="ARBA00022884"/>
    </source>
</evidence>
<dbReference type="InterPro" id="IPR012677">
    <property type="entry name" value="Nucleotide-bd_a/b_plait_sf"/>
</dbReference>
<feature type="region of interest" description="Disordered" evidence="4">
    <location>
        <begin position="277"/>
        <end position="381"/>
    </location>
</feature>
<name>A0A5E4PUM6_9NEOP</name>
<feature type="compositionally biased region" description="Gly residues" evidence="4">
    <location>
        <begin position="442"/>
        <end position="457"/>
    </location>
</feature>
<dbReference type="InterPro" id="IPR050666">
    <property type="entry name" value="ESRP"/>
</dbReference>
<evidence type="ECO:0000259" key="5">
    <source>
        <dbReference type="PROSITE" id="PS50102"/>
    </source>
</evidence>
<feature type="domain" description="RRM" evidence="5">
    <location>
        <begin position="97"/>
        <end position="168"/>
    </location>
</feature>
<feature type="compositionally biased region" description="Basic residues" evidence="4">
    <location>
        <begin position="305"/>
        <end position="336"/>
    </location>
</feature>
<feature type="compositionally biased region" description="Polar residues" evidence="4">
    <location>
        <begin position="431"/>
        <end position="441"/>
    </location>
</feature>
<feature type="domain" description="RRM" evidence="5">
    <location>
        <begin position="1014"/>
        <end position="1090"/>
    </location>
</feature>
<gene>
    <name evidence="6" type="ORF">LSINAPIS_LOCUS2090</name>
</gene>
<feature type="compositionally biased region" description="Basic and acidic residues" evidence="4">
    <location>
        <begin position="337"/>
        <end position="347"/>
    </location>
</feature>
<keyword evidence="7" id="KW-1185">Reference proteome</keyword>
<feature type="compositionally biased region" description="Basic and acidic residues" evidence="4">
    <location>
        <begin position="693"/>
        <end position="704"/>
    </location>
</feature>
<evidence type="ECO:0000256" key="3">
    <source>
        <dbReference type="PROSITE-ProRule" id="PRU00176"/>
    </source>
</evidence>
<proteinExistence type="predicted"/>
<evidence type="ECO:0000256" key="1">
    <source>
        <dbReference type="ARBA" id="ARBA00022737"/>
    </source>
</evidence>
<feature type="compositionally biased region" description="Polar residues" evidence="4">
    <location>
        <begin position="362"/>
        <end position="381"/>
    </location>
</feature>
<feature type="region of interest" description="Disordered" evidence="4">
    <location>
        <begin position="239"/>
        <end position="258"/>
    </location>
</feature>
<dbReference type="GO" id="GO:0003723">
    <property type="term" value="F:RNA binding"/>
    <property type="evidence" value="ECO:0007669"/>
    <property type="project" value="UniProtKB-UniRule"/>
</dbReference>
<feature type="domain" description="RRM" evidence="5">
    <location>
        <begin position="811"/>
        <end position="888"/>
    </location>
</feature>
<dbReference type="Gene3D" id="3.30.70.330">
    <property type="match status" value="5"/>
</dbReference>